<comment type="cofactor">
    <cofactor evidence="1">
        <name>FAD</name>
        <dbReference type="ChEBI" id="CHEBI:57692"/>
    </cofactor>
</comment>
<gene>
    <name evidence="7" type="ordered locus">Spirs_4014</name>
</gene>
<dbReference type="InterPro" id="IPR006076">
    <property type="entry name" value="FAD-dep_OxRdtase"/>
</dbReference>
<evidence type="ECO:0000256" key="3">
    <source>
        <dbReference type="ARBA" id="ARBA00022630"/>
    </source>
</evidence>
<dbReference type="AlphaFoldDB" id="E1R9C9"/>
<proteinExistence type="inferred from homology"/>
<dbReference type="PRINTS" id="PR01001">
    <property type="entry name" value="FADG3PDH"/>
</dbReference>
<dbReference type="Proteomes" id="UP000002318">
    <property type="component" value="Chromosome"/>
</dbReference>
<evidence type="ECO:0000256" key="4">
    <source>
        <dbReference type="ARBA" id="ARBA00022827"/>
    </source>
</evidence>
<evidence type="ECO:0000256" key="2">
    <source>
        <dbReference type="ARBA" id="ARBA00007330"/>
    </source>
</evidence>
<evidence type="ECO:0000313" key="7">
    <source>
        <dbReference type="EMBL" id="ADK83098.1"/>
    </source>
</evidence>
<organism evidence="7 8">
    <name type="scientific">Sediminispirochaeta smaragdinae (strain DSM 11293 / JCM 15392 / SEBR 4228)</name>
    <name type="common">Spirochaeta smaragdinae</name>
    <dbReference type="NCBI Taxonomy" id="573413"/>
    <lineage>
        <taxon>Bacteria</taxon>
        <taxon>Pseudomonadati</taxon>
        <taxon>Spirochaetota</taxon>
        <taxon>Spirochaetia</taxon>
        <taxon>Spirochaetales</taxon>
        <taxon>Spirochaetaceae</taxon>
        <taxon>Sediminispirochaeta</taxon>
    </lineage>
</organism>
<dbReference type="STRING" id="573413.Spirs_4014"/>
<evidence type="ECO:0000313" key="8">
    <source>
        <dbReference type="Proteomes" id="UP000002318"/>
    </source>
</evidence>
<keyword evidence="4" id="KW-0274">FAD</keyword>
<name>E1R9C9_SEDSS</name>
<dbReference type="SUPFAM" id="SSF51905">
    <property type="entry name" value="FAD/NAD(P)-binding domain"/>
    <property type="match status" value="1"/>
</dbReference>
<keyword evidence="5" id="KW-0560">Oxidoreductase</keyword>
<dbReference type="HOGENOM" id="CLU_015740_0_1_12"/>
<accession>E1R9C9</accession>
<evidence type="ECO:0000256" key="5">
    <source>
        <dbReference type="ARBA" id="ARBA00023002"/>
    </source>
</evidence>
<keyword evidence="8" id="KW-1185">Reference proteome</keyword>
<evidence type="ECO:0000256" key="1">
    <source>
        <dbReference type="ARBA" id="ARBA00001974"/>
    </source>
</evidence>
<dbReference type="eggNOG" id="COG0578">
    <property type="taxonomic scope" value="Bacteria"/>
</dbReference>
<sequence>MDQKRIVIIGGGGTGAAVARDLGLRGYSVLLLERDEFTGGTTGRHHGQLHSGARYAMGDREIARECLRETEILRRIAPDLIEDNGGLFVAVTDEEADYASQFRGACAEADIRTELISGKQAREIEPALSQAVRCAVTVPADGSFDAWRLPAAFFASAMEHGAKLFRYANVIGIETSGGSVSAVRVLDRMTNKEHKIEADVVINAGGPWVGKIAALAGIDMEVTPSPGTMVAVQGRFADKVISRLRPPNDGDIIVPQRSFSIIGTTQWITDDPDRIETPPEEIPRMLHLADEMIPAFSSAPFRAAWSAARPLAKRAHEVKAARALSRDFDCVHHENEGAAGLFSLVGGKATVLRAMGEIVADQVCSYIGEERQGSSDQEKLPPYRRFYRFLKEQESERKFSWI</sequence>
<protein>
    <submittedName>
        <fullName evidence="7">FAD dependent oxidoreductase</fullName>
    </submittedName>
</protein>
<comment type="similarity">
    <text evidence="2">Belongs to the FAD-dependent glycerol-3-phosphate dehydrogenase family.</text>
</comment>
<dbReference type="EMBL" id="CP002116">
    <property type="protein sequence ID" value="ADK83098.1"/>
    <property type="molecule type" value="Genomic_DNA"/>
</dbReference>
<dbReference type="InterPro" id="IPR036188">
    <property type="entry name" value="FAD/NAD-bd_sf"/>
</dbReference>
<dbReference type="Pfam" id="PF01266">
    <property type="entry name" value="DAO"/>
    <property type="match status" value="1"/>
</dbReference>
<dbReference type="Gene3D" id="3.50.50.60">
    <property type="entry name" value="FAD/NAD(P)-binding domain"/>
    <property type="match status" value="3"/>
</dbReference>
<evidence type="ECO:0000259" key="6">
    <source>
        <dbReference type="Pfam" id="PF01266"/>
    </source>
</evidence>
<dbReference type="PANTHER" id="PTHR11985">
    <property type="entry name" value="GLYCEROL-3-PHOSPHATE DEHYDROGENASE"/>
    <property type="match status" value="1"/>
</dbReference>
<dbReference type="KEGG" id="ssm:Spirs_4014"/>
<dbReference type="GO" id="GO:0004368">
    <property type="term" value="F:glycerol-3-phosphate dehydrogenase (quinone) activity"/>
    <property type="evidence" value="ECO:0007669"/>
    <property type="project" value="InterPro"/>
</dbReference>
<keyword evidence="3" id="KW-0285">Flavoprotein</keyword>
<dbReference type="PANTHER" id="PTHR11985:SF15">
    <property type="entry name" value="GLYCEROL-3-PHOSPHATE DEHYDROGENASE, MITOCHONDRIAL"/>
    <property type="match status" value="1"/>
</dbReference>
<dbReference type="GO" id="GO:0006072">
    <property type="term" value="P:glycerol-3-phosphate metabolic process"/>
    <property type="evidence" value="ECO:0007669"/>
    <property type="project" value="InterPro"/>
</dbReference>
<reference evidence="7 8" key="1">
    <citation type="journal article" date="2010" name="Stand. Genomic Sci.">
        <title>Complete genome sequence of Spirochaeta smaragdinae type strain (SEBR 4228).</title>
        <authorList>
            <person name="Mavromatis K."/>
            <person name="Yasawong M."/>
            <person name="Chertkov O."/>
            <person name="Lapidus A."/>
            <person name="Lucas S."/>
            <person name="Nolan M."/>
            <person name="Del Rio T.G."/>
            <person name="Tice H."/>
            <person name="Cheng J.F."/>
            <person name="Pitluck S."/>
            <person name="Liolios K."/>
            <person name="Ivanova N."/>
            <person name="Tapia R."/>
            <person name="Han C."/>
            <person name="Bruce D."/>
            <person name="Goodwin L."/>
            <person name="Pati A."/>
            <person name="Chen A."/>
            <person name="Palaniappan K."/>
            <person name="Land M."/>
            <person name="Hauser L."/>
            <person name="Chang Y.J."/>
            <person name="Jeffries C.D."/>
            <person name="Detter J.C."/>
            <person name="Rohde M."/>
            <person name="Brambilla E."/>
            <person name="Spring S."/>
            <person name="Goker M."/>
            <person name="Sikorski J."/>
            <person name="Woyke T."/>
            <person name="Bristow J."/>
            <person name="Eisen J.A."/>
            <person name="Markowitz V."/>
            <person name="Hugenholtz P."/>
            <person name="Klenk H.P."/>
            <person name="Kyrpides N.C."/>
        </authorList>
    </citation>
    <scope>NUCLEOTIDE SEQUENCE [LARGE SCALE GENOMIC DNA]</scope>
    <source>
        <strain evidence="8">DSM 11293 / JCM 15392 / SEBR 4228</strain>
    </source>
</reference>
<dbReference type="SUPFAM" id="SSF54373">
    <property type="entry name" value="FAD-linked reductases, C-terminal domain"/>
    <property type="match status" value="1"/>
</dbReference>
<dbReference type="InterPro" id="IPR000447">
    <property type="entry name" value="G3P_DH_FAD-dep"/>
</dbReference>
<dbReference type="RefSeq" id="WP_013256555.1">
    <property type="nucleotide sequence ID" value="NC_014364.1"/>
</dbReference>
<dbReference type="OrthoDB" id="9801699at2"/>
<feature type="domain" description="FAD dependent oxidoreductase" evidence="6">
    <location>
        <begin position="5"/>
        <end position="360"/>
    </location>
</feature>